<evidence type="ECO:0000313" key="4">
    <source>
        <dbReference type="WBParaSite" id="HPLM_0000164601-mRNA-1"/>
    </source>
</evidence>
<evidence type="ECO:0000256" key="1">
    <source>
        <dbReference type="SAM" id="MobiDB-lite"/>
    </source>
</evidence>
<dbReference type="EMBL" id="UZAF01002349">
    <property type="protein sequence ID" value="VDO10590.1"/>
    <property type="molecule type" value="Genomic_DNA"/>
</dbReference>
<reference evidence="4" key="1">
    <citation type="submission" date="2017-02" db="UniProtKB">
        <authorList>
            <consortium name="WormBaseParasite"/>
        </authorList>
    </citation>
    <scope>IDENTIFICATION</scope>
</reference>
<dbReference type="AlphaFoldDB" id="A0A0N4VWH6"/>
<dbReference type="Proteomes" id="UP000268014">
    <property type="component" value="Unassembled WGS sequence"/>
</dbReference>
<name>A0A0N4VWH6_HAEPC</name>
<protein>
    <submittedName>
        <fullName evidence="4">Transposase</fullName>
    </submittedName>
</protein>
<feature type="compositionally biased region" description="Acidic residues" evidence="1">
    <location>
        <begin position="24"/>
        <end position="36"/>
    </location>
</feature>
<evidence type="ECO:0000313" key="3">
    <source>
        <dbReference type="Proteomes" id="UP000268014"/>
    </source>
</evidence>
<accession>A0A0N4VWH6</accession>
<proteinExistence type="predicted"/>
<gene>
    <name evidence="2" type="ORF">HPLM_LOCUS1644</name>
</gene>
<organism evidence="4">
    <name type="scientific">Haemonchus placei</name>
    <name type="common">Barber's pole worm</name>
    <dbReference type="NCBI Taxonomy" id="6290"/>
    <lineage>
        <taxon>Eukaryota</taxon>
        <taxon>Metazoa</taxon>
        <taxon>Ecdysozoa</taxon>
        <taxon>Nematoda</taxon>
        <taxon>Chromadorea</taxon>
        <taxon>Rhabditida</taxon>
        <taxon>Rhabditina</taxon>
        <taxon>Rhabditomorpha</taxon>
        <taxon>Strongyloidea</taxon>
        <taxon>Trichostrongylidae</taxon>
        <taxon>Haemonchus</taxon>
    </lineage>
</organism>
<dbReference type="WBParaSite" id="HPLM_0000164601-mRNA-1">
    <property type="protein sequence ID" value="HPLM_0000164601-mRNA-1"/>
    <property type="gene ID" value="HPLM_0000164601"/>
</dbReference>
<keyword evidence="3" id="KW-1185">Reference proteome</keyword>
<sequence length="36" mass="4196">MDSPPKHYPLNGRSRNGRPRVETQVEEDADVIVERF</sequence>
<evidence type="ECO:0000313" key="2">
    <source>
        <dbReference type="EMBL" id="VDO10590.1"/>
    </source>
</evidence>
<feature type="region of interest" description="Disordered" evidence="1">
    <location>
        <begin position="1"/>
        <end position="36"/>
    </location>
</feature>
<reference evidence="2 3" key="2">
    <citation type="submission" date="2018-11" db="EMBL/GenBank/DDBJ databases">
        <authorList>
            <consortium name="Pathogen Informatics"/>
        </authorList>
    </citation>
    <scope>NUCLEOTIDE SEQUENCE [LARGE SCALE GENOMIC DNA]</scope>
    <source>
        <strain evidence="2 3">MHpl1</strain>
    </source>
</reference>